<dbReference type="EMBL" id="JAIOIV010000076">
    <property type="protein sequence ID" value="MBZ0156443.1"/>
    <property type="molecule type" value="Genomic_DNA"/>
</dbReference>
<reference evidence="2" key="2">
    <citation type="submission" date="2021-08" db="EMBL/GenBank/DDBJ databases">
        <authorList>
            <person name="Dalcin Martins P."/>
        </authorList>
    </citation>
    <scope>NUCLEOTIDE SEQUENCE</scope>
    <source>
        <strain evidence="2">MAG_39</strain>
    </source>
</reference>
<evidence type="ECO:0000256" key="1">
    <source>
        <dbReference type="SAM" id="Phobius"/>
    </source>
</evidence>
<reference evidence="2" key="1">
    <citation type="journal article" date="2021" name="bioRxiv">
        <title>Unraveling nitrogen, sulfur and carbon metabolic pathways and microbial community transcriptional responses to substrate deprivation and toxicity stresses in a bioreactor mimicking anoxic brackish coastal sediment conditions.</title>
        <authorList>
            <person name="Martins P.D."/>
            <person name="Echeveste M.J."/>
            <person name="Arshad A."/>
            <person name="Kurth J."/>
            <person name="Ouboter H."/>
            <person name="Jetten M.S.M."/>
            <person name="Welte C.U."/>
        </authorList>
    </citation>
    <scope>NUCLEOTIDE SEQUENCE</scope>
    <source>
        <strain evidence="2">MAG_39</strain>
    </source>
</reference>
<evidence type="ECO:0000313" key="2">
    <source>
        <dbReference type="EMBL" id="MBZ0156443.1"/>
    </source>
</evidence>
<accession>A0A953J692</accession>
<organism evidence="2 3">
    <name type="scientific">Candidatus Nitrobium versatile</name>
    <dbReference type="NCBI Taxonomy" id="2884831"/>
    <lineage>
        <taxon>Bacteria</taxon>
        <taxon>Pseudomonadati</taxon>
        <taxon>Nitrospirota</taxon>
        <taxon>Nitrospiria</taxon>
        <taxon>Nitrospirales</taxon>
        <taxon>Nitrospiraceae</taxon>
        <taxon>Candidatus Nitrobium</taxon>
    </lineage>
</organism>
<name>A0A953J692_9BACT</name>
<proteinExistence type="predicted"/>
<evidence type="ECO:0000313" key="3">
    <source>
        <dbReference type="Proteomes" id="UP000705867"/>
    </source>
</evidence>
<keyword evidence="1" id="KW-1133">Transmembrane helix</keyword>
<feature type="transmembrane region" description="Helical" evidence="1">
    <location>
        <begin position="12"/>
        <end position="32"/>
    </location>
</feature>
<dbReference type="PANTHER" id="PTHR35792:SF2">
    <property type="entry name" value="GENERAL STRESS PROTEIN"/>
    <property type="match status" value="1"/>
</dbReference>
<dbReference type="InterPro" id="IPR052928">
    <property type="entry name" value="Desiccation-related_membrane"/>
</dbReference>
<dbReference type="Proteomes" id="UP000705867">
    <property type="component" value="Unassembled WGS sequence"/>
</dbReference>
<dbReference type="Pfam" id="PF12732">
    <property type="entry name" value="YtxH"/>
    <property type="match status" value="1"/>
</dbReference>
<comment type="caution">
    <text evidence="2">The sequence shown here is derived from an EMBL/GenBank/DDBJ whole genome shotgun (WGS) entry which is preliminary data.</text>
</comment>
<protein>
    <submittedName>
        <fullName evidence="2">YtxH domain-containing protein</fullName>
    </submittedName>
</protein>
<dbReference type="InterPro" id="IPR024623">
    <property type="entry name" value="YtxH"/>
</dbReference>
<gene>
    <name evidence="2" type="ORF">K8I29_09585</name>
</gene>
<sequence length="101" mass="11039">MRDEESGFGSGSVLLSFLLGGMVGAGLALLLAPQAGTETRRRIREFTDDVKDKTTDYISQTRDRVSSTVEKGKSYIDEKKTVLSAAIEAGKEAYEKEVHKP</sequence>
<keyword evidence="1" id="KW-0472">Membrane</keyword>
<dbReference type="PANTHER" id="PTHR35792">
    <property type="entry name" value="GENERAL STRESS PROTEIN"/>
    <property type="match status" value="1"/>
</dbReference>
<keyword evidence="1" id="KW-0812">Transmembrane</keyword>
<dbReference type="AlphaFoldDB" id="A0A953J692"/>